<organism evidence="3 4">
    <name type="scientific">Tagetes erecta</name>
    <name type="common">African marigold</name>
    <dbReference type="NCBI Taxonomy" id="13708"/>
    <lineage>
        <taxon>Eukaryota</taxon>
        <taxon>Viridiplantae</taxon>
        <taxon>Streptophyta</taxon>
        <taxon>Embryophyta</taxon>
        <taxon>Tracheophyta</taxon>
        <taxon>Spermatophyta</taxon>
        <taxon>Magnoliopsida</taxon>
        <taxon>eudicotyledons</taxon>
        <taxon>Gunneridae</taxon>
        <taxon>Pentapetalae</taxon>
        <taxon>asterids</taxon>
        <taxon>campanulids</taxon>
        <taxon>Asterales</taxon>
        <taxon>Asteraceae</taxon>
        <taxon>Asteroideae</taxon>
        <taxon>Heliantheae alliance</taxon>
        <taxon>Tageteae</taxon>
        <taxon>Tagetes</taxon>
    </lineage>
</organism>
<dbReference type="Pfam" id="PF13837">
    <property type="entry name" value="Myb_DNA-bind_4"/>
    <property type="match status" value="1"/>
</dbReference>
<protein>
    <recommendedName>
        <fullName evidence="2">Myb/SANT-like DNA-binding domain-containing protein</fullName>
    </recommendedName>
</protein>
<gene>
    <name evidence="3" type="ORF">QVD17_27686</name>
</gene>
<accession>A0AAD8KCD5</accession>
<comment type="caution">
    <text evidence="3">The sequence shown here is derived from an EMBL/GenBank/DDBJ whole genome shotgun (WGS) entry which is preliminary data.</text>
</comment>
<name>A0AAD8KCD5_TARER</name>
<dbReference type="AlphaFoldDB" id="A0AAD8KCD5"/>
<dbReference type="PANTHER" id="PTHR31307:SF61">
    <property type="entry name" value="TRANSCRIPTION FACTOR TRIHELIX FAMILY"/>
    <property type="match status" value="1"/>
</dbReference>
<evidence type="ECO:0000256" key="1">
    <source>
        <dbReference type="SAM" id="MobiDB-lite"/>
    </source>
</evidence>
<dbReference type="InterPro" id="IPR044823">
    <property type="entry name" value="ASIL1/2-like"/>
</dbReference>
<evidence type="ECO:0000259" key="2">
    <source>
        <dbReference type="Pfam" id="PF13837"/>
    </source>
</evidence>
<dbReference type="EMBL" id="JAUHHV010000007">
    <property type="protein sequence ID" value="KAK1418541.1"/>
    <property type="molecule type" value="Genomic_DNA"/>
</dbReference>
<reference evidence="3" key="1">
    <citation type="journal article" date="2023" name="bioRxiv">
        <title>Improved chromosome-level genome assembly for marigold (Tagetes erecta).</title>
        <authorList>
            <person name="Jiang F."/>
            <person name="Yuan L."/>
            <person name="Wang S."/>
            <person name="Wang H."/>
            <person name="Xu D."/>
            <person name="Wang A."/>
            <person name="Fan W."/>
        </authorList>
    </citation>
    <scope>NUCLEOTIDE SEQUENCE</scope>
    <source>
        <strain evidence="3">WSJ</strain>
        <tissue evidence="3">Leaf</tissue>
    </source>
</reference>
<keyword evidence="4" id="KW-1185">Reference proteome</keyword>
<feature type="compositionally biased region" description="Acidic residues" evidence="1">
    <location>
        <begin position="43"/>
        <end position="58"/>
    </location>
</feature>
<feature type="compositionally biased region" description="Basic and acidic residues" evidence="1">
    <location>
        <begin position="229"/>
        <end position="238"/>
    </location>
</feature>
<dbReference type="Proteomes" id="UP001229421">
    <property type="component" value="Unassembled WGS sequence"/>
</dbReference>
<feature type="region of interest" description="Disordered" evidence="1">
    <location>
        <begin position="229"/>
        <end position="278"/>
    </location>
</feature>
<dbReference type="GO" id="GO:0000976">
    <property type="term" value="F:transcription cis-regulatory region binding"/>
    <property type="evidence" value="ECO:0007669"/>
    <property type="project" value="TreeGrafter"/>
</dbReference>
<dbReference type="Gene3D" id="1.10.10.60">
    <property type="entry name" value="Homeodomain-like"/>
    <property type="match status" value="1"/>
</dbReference>
<feature type="compositionally biased region" description="Basic and acidic residues" evidence="1">
    <location>
        <begin position="257"/>
        <end position="278"/>
    </location>
</feature>
<dbReference type="GO" id="GO:0005634">
    <property type="term" value="C:nucleus"/>
    <property type="evidence" value="ECO:0007669"/>
    <property type="project" value="TreeGrafter"/>
</dbReference>
<evidence type="ECO:0000313" key="3">
    <source>
        <dbReference type="EMBL" id="KAK1418541.1"/>
    </source>
</evidence>
<feature type="domain" description="Myb/SANT-like DNA-binding" evidence="2">
    <location>
        <begin position="107"/>
        <end position="197"/>
    </location>
</feature>
<proteinExistence type="predicted"/>
<dbReference type="InterPro" id="IPR044822">
    <property type="entry name" value="Myb_DNA-bind_4"/>
</dbReference>
<feature type="region of interest" description="Disordered" evidence="1">
    <location>
        <begin position="1"/>
        <end position="82"/>
    </location>
</feature>
<feature type="compositionally biased region" description="Acidic residues" evidence="1">
    <location>
        <begin position="239"/>
        <end position="256"/>
    </location>
</feature>
<sequence>MDYNPSGRSRRPVRNNNNYHGYNEDEHDEFEEQNINQRYVYQENDDDEEEEEDNDDDNQYQHGYYRVSGGGIETGESSRRHQKKRRLDNLLSGYEFAPRVVPDRASDEWSDNATFVLLEVWGDRFMQLGRKSLRGDDWVEVAEKVSEMCKMEIDETQCRNRLEGLKKKYKKEKGKMEDMGREGYNGKWGFFKKMDMLLSPKKQHNGLPCGVDSGEYVFMNTKVYLDHSNAMDELRDSPAESETDDDDDDLDDEKDEEGFRGDAKGFSERVRAPEEADS</sequence>
<dbReference type="PANTHER" id="PTHR31307">
    <property type="entry name" value="TRIHELIX TRANSCRIPTION FACTOR ASIL2"/>
    <property type="match status" value="1"/>
</dbReference>
<evidence type="ECO:0000313" key="4">
    <source>
        <dbReference type="Proteomes" id="UP001229421"/>
    </source>
</evidence>